<accession>A0A1I7ZES2</accession>
<feature type="compositionally biased region" description="Polar residues" evidence="1">
    <location>
        <begin position="36"/>
        <end position="53"/>
    </location>
</feature>
<evidence type="ECO:0000313" key="2">
    <source>
        <dbReference type="Proteomes" id="UP000095287"/>
    </source>
</evidence>
<feature type="compositionally biased region" description="Basic residues" evidence="1">
    <location>
        <begin position="58"/>
        <end position="70"/>
    </location>
</feature>
<sequence>MLNQVVGATAKTTYQDTKRIRRKQALKTCTSSAFAKNRSVDQAPSRSTVSSALLRSAPHNKRTHKSQVYY</sequence>
<reference evidence="3" key="1">
    <citation type="submission" date="2016-11" db="UniProtKB">
        <authorList>
            <consortium name="WormBaseParasite"/>
        </authorList>
    </citation>
    <scope>IDENTIFICATION</scope>
</reference>
<organism evidence="2 3">
    <name type="scientific">Steinernema glaseri</name>
    <dbReference type="NCBI Taxonomy" id="37863"/>
    <lineage>
        <taxon>Eukaryota</taxon>
        <taxon>Metazoa</taxon>
        <taxon>Ecdysozoa</taxon>
        <taxon>Nematoda</taxon>
        <taxon>Chromadorea</taxon>
        <taxon>Rhabditida</taxon>
        <taxon>Tylenchina</taxon>
        <taxon>Panagrolaimomorpha</taxon>
        <taxon>Strongyloidoidea</taxon>
        <taxon>Steinernematidae</taxon>
        <taxon>Steinernema</taxon>
    </lineage>
</organism>
<evidence type="ECO:0000256" key="1">
    <source>
        <dbReference type="SAM" id="MobiDB-lite"/>
    </source>
</evidence>
<protein>
    <submittedName>
        <fullName evidence="3">Ovule protein</fullName>
    </submittedName>
</protein>
<dbReference type="AlphaFoldDB" id="A0A1I7ZES2"/>
<feature type="region of interest" description="Disordered" evidence="1">
    <location>
        <begin position="36"/>
        <end position="70"/>
    </location>
</feature>
<name>A0A1I7ZES2_9BILA</name>
<proteinExistence type="predicted"/>
<keyword evidence="2" id="KW-1185">Reference proteome</keyword>
<dbReference type="WBParaSite" id="L893_g25808.t1">
    <property type="protein sequence ID" value="L893_g25808.t1"/>
    <property type="gene ID" value="L893_g25808"/>
</dbReference>
<evidence type="ECO:0000313" key="3">
    <source>
        <dbReference type="WBParaSite" id="L893_g25808.t1"/>
    </source>
</evidence>
<dbReference type="Proteomes" id="UP000095287">
    <property type="component" value="Unplaced"/>
</dbReference>